<protein>
    <recommendedName>
        <fullName evidence="3">Hemolytic protein HlpA-like protein</fullName>
    </recommendedName>
</protein>
<keyword evidence="2" id="KW-1185">Reference proteome</keyword>
<evidence type="ECO:0008006" key="3">
    <source>
        <dbReference type="Google" id="ProtNLM"/>
    </source>
</evidence>
<proteinExistence type="predicted"/>
<gene>
    <name evidence="1" type="ORF">HKT17_14155</name>
</gene>
<dbReference type="EMBL" id="CP053084">
    <property type="protein sequence ID" value="QJR30760.1"/>
    <property type="molecule type" value="Genomic_DNA"/>
</dbReference>
<evidence type="ECO:0000313" key="1">
    <source>
        <dbReference type="EMBL" id="QJR30760.1"/>
    </source>
</evidence>
<reference evidence="1 2" key="1">
    <citation type="submission" date="2020-05" db="EMBL/GenBank/DDBJ databases">
        <title>Compete genome of Limnobacter sp. SAORIC-580.</title>
        <authorList>
            <person name="Song J."/>
            <person name="Cho J.-C."/>
        </authorList>
    </citation>
    <scope>NUCLEOTIDE SEQUENCE [LARGE SCALE GENOMIC DNA]</scope>
    <source>
        <strain evidence="1 2">SAORIC-580</strain>
    </source>
</reference>
<dbReference type="Gene3D" id="3.90.550.10">
    <property type="entry name" value="Spore Coat Polysaccharide Biosynthesis Protein SpsA, Chain A"/>
    <property type="match status" value="1"/>
</dbReference>
<accession>A0ABX6N8P8</accession>
<name>A0ABX6N8P8_9BURK</name>
<sequence>MLVFNRPDVTEQVFQAVRNARPPRLYVAADGPRPGRSQDEETTAKVREVFKQVDWPCEVHTRFLTENLGCRNAVSSAIDWFFSKEEQGIVLEDDVLPSPAFFSYCDTMLERYKHDERVFSVVGNNLVEPWYQHPESYFFSKVFFVWGWASWRRAWQQYDVNMSSWPATKTGQSLLKCMPRKGLHAAYWKLVFDLAHKNQISTWDHQWTYAHWENQALCVTPAHNLVRNIGFGIDATHTSGGDPEYIKRLQVASQINTGLEPAAVTDNVQYYEHMSKRVLGISVLTWIRLSLRRFPKFFGQLKKISNKLRAA</sequence>
<organism evidence="1 2">
    <name type="scientific">Limnobacter profundi</name>
    <dbReference type="NCBI Taxonomy" id="2732163"/>
    <lineage>
        <taxon>Bacteria</taxon>
        <taxon>Pseudomonadati</taxon>
        <taxon>Pseudomonadota</taxon>
        <taxon>Betaproteobacteria</taxon>
        <taxon>Burkholderiales</taxon>
        <taxon>Burkholderiaceae</taxon>
        <taxon>Limnobacter</taxon>
    </lineage>
</organism>
<dbReference type="InterPro" id="IPR029044">
    <property type="entry name" value="Nucleotide-diphossugar_trans"/>
</dbReference>
<dbReference type="Proteomes" id="UP000501130">
    <property type="component" value="Chromosome"/>
</dbReference>
<evidence type="ECO:0000313" key="2">
    <source>
        <dbReference type="Proteomes" id="UP000501130"/>
    </source>
</evidence>
<dbReference type="SUPFAM" id="SSF53448">
    <property type="entry name" value="Nucleotide-diphospho-sugar transferases"/>
    <property type="match status" value="1"/>
</dbReference>